<reference evidence="1" key="1">
    <citation type="submission" date="2021-01" db="EMBL/GenBank/DDBJ databases">
        <authorList>
            <consortium name="Genoscope - CEA"/>
            <person name="William W."/>
        </authorList>
    </citation>
    <scope>NUCLEOTIDE SEQUENCE</scope>
</reference>
<evidence type="ECO:0000313" key="2">
    <source>
        <dbReference type="Proteomes" id="UP000688137"/>
    </source>
</evidence>
<gene>
    <name evidence="1" type="ORF">PPRIM_AZ9-3.1.T0230015</name>
</gene>
<organism evidence="1 2">
    <name type="scientific">Paramecium primaurelia</name>
    <dbReference type="NCBI Taxonomy" id="5886"/>
    <lineage>
        <taxon>Eukaryota</taxon>
        <taxon>Sar</taxon>
        <taxon>Alveolata</taxon>
        <taxon>Ciliophora</taxon>
        <taxon>Intramacronucleata</taxon>
        <taxon>Oligohymenophorea</taxon>
        <taxon>Peniculida</taxon>
        <taxon>Parameciidae</taxon>
        <taxon>Paramecium</taxon>
    </lineage>
</organism>
<dbReference type="Proteomes" id="UP000688137">
    <property type="component" value="Unassembled WGS sequence"/>
</dbReference>
<name>A0A8S1KQS4_PARPR</name>
<keyword evidence="2" id="KW-1185">Reference proteome</keyword>
<proteinExistence type="predicted"/>
<protein>
    <submittedName>
        <fullName evidence="1">Uncharacterized protein</fullName>
    </submittedName>
</protein>
<comment type="caution">
    <text evidence="1">The sequence shown here is derived from an EMBL/GenBank/DDBJ whole genome shotgun (WGS) entry which is preliminary data.</text>
</comment>
<dbReference type="EMBL" id="CAJJDM010000021">
    <property type="protein sequence ID" value="CAD8055116.1"/>
    <property type="molecule type" value="Genomic_DNA"/>
</dbReference>
<evidence type="ECO:0000313" key="1">
    <source>
        <dbReference type="EMBL" id="CAD8055116.1"/>
    </source>
</evidence>
<dbReference type="AlphaFoldDB" id="A0A8S1KQS4"/>
<accession>A0A8S1KQS4</accession>
<sequence>MSKKNSKNLGINIKWNCFQEFKITYRTEEALVVQQCFGSMPSIWRSLHFKKFKVQKIHLQNDMKKQNYMWKMQIRMLKAIIKEVSQHLRNNLQEKIII</sequence>